<proteinExistence type="predicted"/>
<accession>A0A7S2UVR0</accession>
<sequence>MNQQSEQPRTWKLAAGVVLALAAMAGFAAYVSSVGPTPITSDVMKGTMNAKVKHSIATTCDVSYDPKTEDQLFSLGCHVGHNDVIYQVPINPDRCVAFDAGALKCYGTGFDLKVQDKTRSNTPVINAGHSDTKPCSIVLPPNTDDKFETDCYNYYQEGVKFDGVISCAHGLTHCVGNWMLMGADPISCVGMECALEW</sequence>
<protein>
    <submittedName>
        <fullName evidence="1">Uncharacterized protein</fullName>
    </submittedName>
</protein>
<gene>
    <name evidence="1" type="ORF">FJAP1339_LOCUS3159</name>
</gene>
<reference evidence="1" key="1">
    <citation type="submission" date="2021-01" db="EMBL/GenBank/DDBJ databases">
        <authorList>
            <person name="Corre E."/>
            <person name="Pelletier E."/>
            <person name="Niang G."/>
            <person name="Scheremetjew M."/>
            <person name="Finn R."/>
            <person name="Kale V."/>
            <person name="Holt S."/>
            <person name="Cochrane G."/>
            <person name="Meng A."/>
            <person name="Brown T."/>
            <person name="Cohen L."/>
        </authorList>
    </citation>
    <scope>NUCLEOTIDE SEQUENCE</scope>
    <source>
        <strain evidence="1">CCMP1661</strain>
    </source>
</reference>
<evidence type="ECO:0000313" key="1">
    <source>
        <dbReference type="EMBL" id="CAD9860638.1"/>
    </source>
</evidence>
<organism evidence="1">
    <name type="scientific">Fibrocapsa japonica</name>
    <dbReference type="NCBI Taxonomy" id="94617"/>
    <lineage>
        <taxon>Eukaryota</taxon>
        <taxon>Sar</taxon>
        <taxon>Stramenopiles</taxon>
        <taxon>Ochrophyta</taxon>
        <taxon>Raphidophyceae</taxon>
        <taxon>Chattonellales</taxon>
        <taxon>Chattonellaceae</taxon>
        <taxon>Fibrocapsa</taxon>
    </lineage>
</organism>
<dbReference type="EMBL" id="HBHR01006455">
    <property type="protein sequence ID" value="CAD9860638.1"/>
    <property type="molecule type" value="Transcribed_RNA"/>
</dbReference>
<dbReference type="AlphaFoldDB" id="A0A7S2UVR0"/>
<name>A0A7S2UVR0_9STRA</name>